<dbReference type="STRING" id="1121331.SAMN02745248_00036"/>
<comment type="cofactor">
    <cofactor evidence="1">
        <name>FAD</name>
        <dbReference type="ChEBI" id="CHEBI:57692"/>
    </cofactor>
</comment>
<evidence type="ECO:0000256" key="3">
    <source>
        <dbReference type="ARBA" id="ARBA00022827"/>
    </source>
</evidence>
<evidence type="ECO:0000313" key="7">
    <source>
        <dbReference type="Proteomes" id="UP000183952"/>
    </source>
</evidence>
<dbReference type="EMBL" id="FRAD01000003">
    <property type="protein sequence ID" value="SHJ41430.1"/>
    <property type="molecule type" value="Genomic_DNA"/>
</dbReference>
<feature type="domain" description="RsdA/BaiN/AoA(So)-like insert" evidence="5">
    <location>
        <begin position="190"/>
        <end position="352"/>
    </location>
</feature>
<sequence>MSNIIIIGGGPAGIMAAIKASENHRVTLIEQNEKLGKKLYITGKGRCNVTNNADIGSFFDNIPKNPHFLYSAFYSFTNEDVKNFFESSGVKLKVERGERVFPCSDKSSDIIKALETKLREKHVNVLLNSRVSEMIIRDSKVLGIKMSSGEILKADSFIIATGGASYPQTGSTGDGYIFAKKCNHNVVDAVPSLIPMVCSEEWIDSLQGISLKNVTLTLKQNGKILFQDFGEMLFTHYGISGPIVLSGSARIPLSTVKKGLNAYIDLKPALSYDELDLRIQRDFKKFINKDFKNSLNELLPSKLIDRVIYLTGIPEDKKINSITKEERKKLVEILKGFPLTIVNYRPIAEAIITSGGVDTKEIDPSTMKSKFMDNLYFAGEILDTHGYTGGFNLQIAFSTGFLAGEKVK</sequence>
<protein>
    <recommendedName>
        <fullName evidence="8">Aminoacetone oxidase family FAD-binding enzyme</fullName>
    </recommendedName>
</protein>
<accession>A0A1M6J3X2</accession>
<dbReference type="Gene3D" id="1.10.8.260">
    <property type="entry name" value="HI0933 insert domain-like"/>
    <property type="match status" value="1"/>
</dbReference>
<dbReference type="Proteomes" id="UP000183952">
    <property type="component" value="Unassembled WGS sequence"/>
</dbReference>
<evidence type="ECO:0008006" key="8">
    <source>
        <dbReference type="Google" id="ProtNLM"/>
    </source>
</evidence>
<keyword evidence="2" id="KW-0285">Flavoprotein</keyword>
<keyword evidence="7" id="KW-1185">Reference proteome</keyword>
<dbReference type="PANTHER" id="PTHR42887">
    <property type="entry name" value="OS12G0638800 PROTEIN"/>
    <property type="match status" value="1"/>
</dbReference>
<dbReference type="SUPFAM" id="SSF51905">
    <property type="entry name" value="FAD/NAD(P)-binding domain"/>
    <property type="match status" value="1"/>
</dbReference>
<dbReference type="PRINTS" id="PR00411">
    <property type="entry name" value="PNDRDTASEI"/>
</dbReference>
<evidence type="ECO:0000313" key="6">
    <source>
        <dbReference type="EMBL" id="SHJ41430.1"/>
    </source>
</evidence>
<dbReference type="NCBIfam" id="TIGR00275">
    <property type="entry name" value="aminoacetone oxidase family FAD-binding enzyme"/>
    <property type="match status" value="1"/>
</dbReference>
<name>A0A1M6J3X2_9CLOT</name>
<evidence type="ECO:0000256" key="2">
    <source>
        <dbReference type="ARBA" id="ARBA00022630"/>
    </source>
</evidence>
<dbReference type="PRINTS" id="PR00368">
    <property type="entry name" value="FADPNR"/>
</dbReference>
<evidence type="ECO:0000259" key="5">
    <source>
        <dbReference type="Pfam" id="PF22780"/>
    </source>
</evidence>
<feature type="domain" description="RsdA/BaiN/AoA(So)-like Rossmann fold-like" evidence="4">
    <location>
        <begin position="3"/>
        <end position="405"/>
    </location>
</feature>
<keyword evidence="3" id="KW-0274">FAD</keyword>
<dbReference type="Gene3D" id="2.40.30.10">
    <property type="entry name" value="Translation factors"/>
    <property type="match status" value="1"/>
</dbReference>
<evidence type="ECO:0000259" key="4">
    <source>
        <dbReference type="Pfam" id="PF03486"/>
    </source>
</evidence>
<dbReference type="Pfam" id="PF22780">
    <property type="entry name" value="HI0933_like_1st"/>
    <property type="match status" value="1"/>
</dbReference>
<evidence type="ECO:0000256" key="1">
    <source>
        <dbReference type="ARBA" id="ARBA00001974"/>
    </source>
</evidence>
<dbReference type="InterPro" id="IPR057661">
    <property type="entry name" value="RsdA/BaiN/AoA(So)_Rossmann"/>
</dbReference>
<dbReference type="AlphaFoldDB" id="A0A1M6J3X2"/>
<proteinExistence type="predicted"/>
<dbReference type="InterPro" id="IPR004792">
    <property type="entry name" value="BaiN-like"/>
</dbReference>
<dbReference type="InterPro" id="IPR023166">
    <property type="entry name" value="BaiN-like_dom_sf"/>
</dbReference>
<dbReference type="OrthoDB" id="9773233at2"/>
<dbReference type="RefSeq" id="WP_072900985.1">
    <property type="nucleotide sequence ID" value="NZ_FRAD01000003.1"/>
</dbReference>
<dbReference type="Gene3D" id="3.50.50.60">
    <property type="entry name" value="FAD/NAD(P)-binding domain"/>
    <property type="match status" value="1"/>
</dbReference>
<dbReference type="InterPro" id="IPR036188">
    <property type="entry name" value="FAD/NAD-bd_sf"/>
</dbReference>
<dbReference type="Pfam" id="PF03486">
    <property type="entry name" value="HI0933_like"/>
    <property type="match status" value="1"/>
</dbReference>
<dbReference type="SUPFAM" id="SSF160996">
    <property type="entry name" value="HI0933 insert domain-like"/>
    <property type="match status" value="1"/>
</dbReference>
<gene>
    <name evidence="6" type="ORF">SAMN02745248_00036</name>
</gene>
<dbReference type="PANTHER" id="PTHR42887:SF2">
    <property type="entry name" value="OS12G0638800 PROTEIN"/>
    <property type="match status" value="1"/>
</dbReference>
<dbReference type="InterPro" id="IPR055178">
    <property type="entry name" value="RsdA/BaiN/AoA(So)-like_dom"/>
</dbReference>
<reference evidence="6 7" key="1">
    <citation type="submission" date="2016-11" db="EMBL/GenBank/DDBJ databases">
        <authorList>
            <person name="Jaros S."/>
            <person name="Januszkiewicz K."/>
            <person name="Wedrychowicz H."/>
        </authorList>
    </citation>
    <scope>NUCLEOTIDE SEQUENCE [LARGE SCALE GENOMIC DNA]</scope>
    <source>
        <strain evidence="6 7">DSM 3090</strain>
    </source>
</reference>
<organism evidence="6 7">
    <name type="scientific">Hathewaya proteolytica DSM 3090</name>
    <dbReference type="NCBI Taxonomy" id="1121331"/>
    <lineage>
        <taxon>Bacteria</taxon>
        <taxon>Bacillati</taxon>
        <taxon>Bacillota</taxon>
        <taxon>Clostridia</taxon>
        <taxon>Eubacteriales</taxon>
        <taxon>Clostridiaceae</taxon>
        <taxon>Hathewaya</taxon>
    </lineage>
</organism>